<dbReference type="Proteomes" id="UP001237642">
    <property type="component" value="Unassembled WGS sequence"/>
</dbReference>
<keyword evidence="2" id="KW-1185">Reference proteome</keyword>
<dbReference type="InterPro" id="IPR010903">
    <property type="entry name" value="DUF1517"/>
</dbReference>
<sequence>MESVAAGMMGGWNCHRRVLALPSSCSSPRQVASLVNIRPYHNNFVQFSLRLSTVPSRPITIVGSNFMEKGRSCHDSFEVLQTLQRIPKDEIQSVEVLWSPRKDNEVLSEDQLLREFPRLKRIEKGIMYTKTE</sequence>
<gene>
    <name evidence="1" type="ORF">POM88_051648</name>
</gene>
<dbReference type="PANTHER" id="PTHR33975">
    <property type="entry name" value="MYELIN-ASSOCIATED OLIGODENDROCYTE BASIC PROTEIN"/>
    <property type="match status" value="1"/>
</dbReference>
<accession>A0AAD8H294</accession>
<dbReference type="PANTHER" id="PTHR33975:SF2">
    <property type="entry name" value="MYELIN-ASSOCIATED OLIGODENDROCYTE BASIC PROTEIN"/>
    <property type="match status" value="1"/>
</dbReference>
<protein>
    <submittedName>
        <fullName evidence="1">Uncharacterized protein</fullName>
    </submittedName>
</protein>
<reference evidence="1" key="2">
    <citation type="submission" date="2023-05" db="EMBL/GenBank/DDBJ databases">
        <authorList>
            <person name="Schelkunov M.I."/>
        </authorList>
    </citation>
    <scope>NUCLEOTIDE SEQUENCE</scope>
    <source>
        <strain evidence="1">Hsosn_3</strain>
        <tissue evidence="1">Leaf</tissue>
    </source>
</reference>
<dbReference type="Pfam" id="PF07466">
    <property type="entry name" value="DUF1517"/>
    <property type="match status" value="1"/>
</dbReference>
<evidence type="ECO:0000313" key="2">
    <source>
        <dbReference type="Proteomes" id="UP001237642"/>
    </source>
</evidence>
<dbReference type="InterPro" id="IPR053023">
    <property type="entry name" value="FLAP_modulator"/>
</dbReference>
<comment type="caution">
    <text evidence="1">The sequence shown here is derived from an EMBL/GenBank/DDBJ whole genome shotgun (WGS) entry which is preliminary data.</text>
</comment>
<name>A0AAD8H294_9APIA</name>
<proteinExistence type="predicted"/>
<reference evidence="1" key="1">
    <citation type="submission" date="2023-02" db="EMBL/GenBank/DDBJ databases">
        <title>Genome of toxic invasive species Heracleum sosnowskyi carries increased number of genes despite the absence of recent whole-genome duplications.</title>
        <authorList>
            <person name="Schelkunov M."/>
            <person name="Shtratnikova V."/>
            <person name="Makarenko M."/>
            <person name="Klepikova A."/>
            <person name="Omelchenko D."/>
            <person name="Novikova G."/>
            <person name="Obukhova E."/>
            <person name="Bogdanov V."/>
            <person name="Penin A."/>
            <person name="Logacheva M."/>
        </authorList>
    </citation>
    <scope>NUCLEOTIDE SEQUENCE</scope>
    <source>
        <strain evidence="1">Hsosn_3</strain>
        <tissue evidence="1">Leaf</tissue>
    </source>
</reference>
<organism evidence="1 2">
    <name type="scientific">Heracleum sosnowskyi</name>
    <dbReference type="NCBI Taxonomy" id="360622"/>
    <lineage>
        <taxon>Eukaryota</taxon>
        <taxon>Viridiplantae</taxon>
        <taxon>Streptophyta</taxon>
        <taxon>Embryophyta</taxon>
        <taxon>Tracheophyta</taxon>
        <taxon>Spermatophyta</taxon>
        <taxon>Magnoliopsida</taxon>
        <taxon>eudicotyledons</taxon>
        <taxon>Gunneridae</taxon>
        <taxon>Pentapetalae</taxon>
        <taxon>asterids</taxon>
        <taxon>campanulids</taxon>
        <taxon>Apiales</taxon>
        <taxon>Apiaceae</taxon>
        <taxon>Apioideae</taxon>
        <taxon>apioid superclade</taxon>
        <taxon>Tordylieae</taxon>
        <taxon>Tordyliinae</taxon>
        <taxon>Heracleum</taxon>
    </lineage>
</organism>
<evidence type="ECO:0000313" key="1">
    <source>
        <dbReference type="EMBL" id="KAK1358392.1"/>
    </source>
</evidence>
<dbReference type="AlphaFoldDB" id="A0AAD8H294"/>
<dbReference type="EMBL" id="JAUIZM010000011">
    <property type="protein sequence ID" value="KAK1358392.1"/>
    <property type="molecule type" value="Genomic_DNA"/>
</dbReference>